<reference evidence="3" key="1">
    <citation type="submission" date="2020-09" db="EMBL/GenBank/DDBJ databases">
        <authorList>
            <person name="Kim M.K."/>
        </authorList>
    </citation>
    <scope>NUCLEOTIDE SEQUENCE</scope>
    <source>
        <strain evidence="3">BT664</strain>
    </source>
</reference>
<feature type="transmembrane region" description="Helical" evidence="2">
    <location>
        <begin position="95"/>
        <end position="117"/>
    </location>
</feature>
<keyword evidence="2" id="KW-0472">Membrane</keyword>
<keyword evidence="2" id="KW-0812">Transmembrane</keyword>
<proteinExistence type="predicted"/>
<gene>
    <name evidence="3" type="ORF">IC235_17285</name>
</gene>
<dbReference type="AlphaFoldDB" id="A0A927GKZ4"/>
<feature type="transmembrane region" description="Helical" evidence="2">
    <location>
        <begin position="124"/>
        <end position="145"/>
    </location>
</feature>
<evidence type="ECO:0000313" key="3">
    <source>
        <dbReference type="EMBL" id="MBD2769646.1"/>
    </source>
</evidence>
<accession>A0A927GKZ4</accession>
<feature type="transmembrane region" description="Helical" evidence="2">
    <location>
        <begin position="41"/>
        <end position="61"/>
    </location>
</feature>
<evidence type="ECO:0000256" key="1">
    <source>
        <dbReference type="SAM" id="MobiDB-lite"/>
    </source>
</evidence>
<protein>
    <submittedName>
        <fullName evidence="3">Uncharacterized protein</fullName>
    </submittedName>
</protein>
<evidence type="ECO:0000313" key="4">
    <source>
        <dbReference type="Proteomes" id="UP000612233"/>
    </source>
</evidence>
<feature type="transmembrane region" description="Helical" evidence="2">
    <location>
        <begin position="68"/>
        <end position="89"/>
    </location>
</feature>
<evidence type="ECO:0000256" key="2">
    <source>
        <dbReference type="SAM" id="Phobius"/>
    </source>
</evidence>
<keyword evidence="2" id="KW-1133">Transmembrane helix</keyword>
<dbReference type="RefSeq" id="WP_191006456.1">
    <property type="nucleotide sequence ID" value="NZ_JACXAD010000022.1"/>
</dbReference>
<name>A0A927GKZ4_9BACT</name>
<dbReference type="EMBL" id="JACXAD010000022">
    <property type="protein sequence ID" value="MBD2769646.1"/>
    <property type="molecule type" value="Genomic_DNA"/>
</dbReference>
<feature type="region of interest" description="Disordered" evidence="1">
    <location>
        <begin position="299"/>
        <end position="331"/>
    </location>
</feature>
<keyword evidence="4" id="KW-1185">Reference proteome</keyword>
<dbReference type="Proteomes" id="UP000612233">
    <property type="component" value="Unassembled WGS sequence"/>
</dbReference>
<comment type="caution">
    <text evidence="3">The sequence shown here is derived from an EMBL/GenBank/DDBJ whole genome shotgun (WGS) entry which is preliminary data.</text>
</comment>
<organism evidence="3 4">
    <name type="scientific">Hymenobacter montanus</name>
    <dbReference type="NCBI Taxonomy" id="2771359"/>
    <lineage>
        <taxon>Bacteria</taxon>
        <taxon>Pseudomonadati</taxon>
        <taxon>Bacteroidota</taxon>
        <taxon>Cytophagia</taxon>
        <taxon>Cytophagales</taxon>
        <taxon>Hymenobacteraceae</taxon>
        <taxon>Hymenobacter</taxon>
    </lineage>
</organism>
<sequence>MKRLRRFLHWLRPLMPYFNIGLAIAAYGANEHCVQGFCQPVPWAAGVLLASTAAFLLWPWLKHVAGLNYLLLFLMGVHFTVCLYCTYFIGPSQLLPVLLFFFLLFPMLLWVPVLFGAQAARRAWTAELAGAKAVFALGVLALVPVQCWAEYQYREIEAAVARVPPAQRHRAALAAVVPRTYMAERLAGALFKYHNYPEFIFDGWRPPLHDPLVNVSLWARSGVDVNPLQAPWQDSTGKEVANRLEEQARFYHLLFPERPLKVDCACAQIWDAEGYYDWHRDWNSPEADRRARIWRSRFPEPDRVPGYDVRSTYPPLPPADSSKPEGSPGRR</sequence>
<feature type="transmembrane region" description="Helical" evidence="2">
    <location>
        <begin position="7"/>
        <end position="29"/>
    </location>
</feature>